<dbReference type="Pfam" id="PF13920">
    <property type="entry name" value="zf-C3HC4_3"/>
    <property type="match status" value="1"/>
</dbReference>
<organism evidence="5 6">
    <name type="scientific">Lolium multiflorum</name>
    <name type="common">Italian ryegrass</name>
    <name type="synonym">Lolium perenne subsp. multiflorum</name>
    <dbReference type="NCBI Taxonomy" id="4521"/>
    <lineage>
        <taxon>Eukaryota</taxon>
        <taxon>Viridiplantae</taxon>
        <taxon>Streptophyta</taxon>
        <taxon>Embryophyta</taxon>
        <taxon>Tracheophyta</taxon>
        <taxon>Spermatophyta</taxon>
        <taxon>Magnoliopsida</taxon>
        <taxon>Liliopsida</taxon>
        <taxon>Poales</taxon>
        <taxon>Poaceae</taxon>
        <taxon>BOP clade</taxon>
        <taxon>Pooideae</taxon>
        <taxon>Poodae</taxon>
        <taxon>Poeae</taxon>
        <taxon>Poeae Chloroplast Group 2 (Poeae type)</taxon>
        <taxon>Loliodinae</taxon>
        <taxon>Loliinae</taxon>
        <taxon>Lolium</taxon>
    </lineage>
</organism>
<protein>
    <recommendedName>
        <fullName evidence="4">RING-type domain-containing protein</fullName>
    </recommendedName>
</protein>
<feature type="domain" description="RING-type" evidence="4">
    <location>
        <begin position="863"/>
        <end position="903"/>
    </location>
</feature>
<accession>A0AAD8W024</accession>
<keyword evidence="2" id="KW-0175">Coiled coil</keyword>
<keyword evidence="1" id="KW-0863">Zinc-finger</keyword>
<dbReference type="Gene3D" id="3.30.40.10">
    <property type="entry name" value="Zinc/RING finger domain, C3HC4 (zinc finger)"/>
    <property type="match status" value="1"/>
</dbReference>
<dbReference type="InterPro" id="IPR001841">
    <property type="entry name" value="Znf_RING"/>
</dbReference>
<feature type="region of interest" description="Disordered" evidence="3">
    <location>
        <begin position="509"/>
        <end position="532"/>
    </location>
</feature>
<evidence type="ECO:0000259" key="4">
    <source>
        <dbReference type="PROSITE" id="PS50089"/>
    </source>
</evidence>
<dbReference type="Proteomes" id="UP001231189">
    <property type="component" value="Unassembled WGS sequence"/>
</dbReference>
<dbReference type="Pfam" id="PF20235">
    <property type="entry name" value="PIR2-like_helical"/>
    <property type="match status" value="1"/>
</dbReference>
<gene>
    <name evidence="5" type="ORF">QYE76_002218</name>
</gene>
<evidence type="ECO:0000256" key="3">
    <source>
        <dbReference type="SAM" id="MobiDB-lite"/>
    </source>
</evidence>
<sequence>MNKRETFEVYSSLSSHLDEFDCPEAVEIRDGGVHEKGRQEGGRAVHHDPPELMAPPLPINRGALPQLVFNFISEFLPAIWLDMSLDACKSTDKYTVPIMSAAGNSSNLCSSRVGERDKNSTAKLPPSAAGEMLVNPDNAGLSLTDLKLQHLRSSVKAFLDEYIASEDLDLGSEKEHVGSDGFPYVDWADLRGIALYSLHAFFKTAVETISQEGYSEDAVIHAIRDSALCYQFDGPITKIADSARAMLKSGRQVDSPPSENLDMHLHMLGLYVLSCASSLLKKYFPFFTWSDALWCIMLCDMDISVAHAFSVDMSSYGNEQSDWLVVNNQNANDPSGSYSCSPSESPGGAALPQSEQLEQWRAALAQSPERMWSKVLADYIAIQKCTGRDHVSSSGQDHVSSSGQDHVSSSGQDHVSSSGQGHACSSSQPEKPSSLARTVVTHNKKAAKGTSSKRSLKESRSVMAFLEAANSTLTATSKAAKSLKSSTSFTTMHLSNLSLLKKIDAPTVVSSQPASSPANHASSSSSTGKTVTKRQAQPGDLVYFSLPPVNNSSSSSSTGKTASKQQTEPGGLIHFSFPNTPADGFDFEFSHDGMRTSWVPKDRKEEIALDLIRRLGELKLEVKVWTDWASERLLQSLKRLAIEQPSLALLRKEKETSECGVLTQKLEETKKSLCDISVELDRVDSLELKLTDEVELSKRERDSGKLQEEQSAARLADILRKENASCVKLKSTETEKILLQEKLAAERSNLCRLLKNLEQAEGYKNVLEKKLEGGKKMMDEALKQVDIARNEVERVKLSARRKSNNVLVNAENEKKRLQASAKELQKHIKDLEFDLARGRPQRLAVLMGSPVLLPDSVEQERECQMCLDEDVSVVFLPCGHQIFCISCNQLHQDKGVPDCPFCRSPIQRRICAQFSDS</sequence>
<feature type="compositionally biased region" description="Polar residues" evidence="3">
    <location>
        <begin position="558"/>
        <end position="568"/>
    </location>
</feature>
<dbReference type="InterPro" id="IPR013083">
    <property type="entry name" value="Znf_RING/FYVE/PHD"/>
</dbReference>
<feature type="region of interest" description="Disordered" evidence="3">
    <location>
        <begin position="334"/>
        <end position="353"/>
    </location>
</feature>
<evidence type="ECO:0000313" key="5">
    <source>
        <dbReference type="EMBL" id="KAK1627903.1"/>
    </source>
</evidence>
<keyword evidence="1" id="KW-0862">Zinc</keyword>
<dbReference type="SMART" id="SM00184">
    <property type="entry name" value="RING"/>
    <property type="match status" value="1"/>
</dbReference>
<proteinExistence type="predicted"/>
<name>A0AAD8W024_LOLMU</name>
<feature type="region of interest" description="Disordered" evidence="3">
    <location>
        <begin position="109"/>
        <end position="129"/>
    </location>
</feature>
<keyword evidence="1" id="KW-0479">Metal-binding</keyword>
<dbReference type="SUPFAM" id="SSF57850">
    <property type="entry name" value="RING/U-box"/>
    <property type="match status" value="1"/>
</dbReference>
<dbReference type="InterPro" id="IPR046934">
    <property type="entry name" value="PIR2-like"/>
</dbReference>
<reference evidence="5" key="1">
    <citation type="submission" date="2023-07" db="EMBL/GenBank/DDBJ databases">
        <title>A chromosome-level genome assembly of Lolium multiflorum.</title>
        <authorList>
            <person name="Chen Y."/>
            <person name="Copetti D."/>
            <person name="Kolliker R."/>
            <person name="Studer B."/>
        </authorList>
    </citation>
    <scope>NUCLEOTIDE SEQUENCE</scope>
    <source>
        <strain evidence="5">02402/16</strain>
        <tissue evidence="5">Leaf</tissue>
    </source>
</reference>
<feature type="region of interest" description="Disordered" evidence="3">
    <location>
        <begin position="390"/>
        <end position="435"/>
    </location>
</feature>
<dbReference type="EMBL" id="JAUUTY010000005">
    <property type="protein sequence ID" value="KAK1627903.1"/>
    <property type="molecule type" value="Genomic_DNA"/>
</dbReference>
<dbReference type="InterPro" id="IPR046527">
    <property type="entry name" value="PIR2-like_helical"/>
</dbReference>
<comment type="caution">
    <text evidence="5">The sequence shown here is derived from an EMBL/GenBank/DDBJ whole genome shotgun (WGS) entry which is preliminary data.</text>
</comment>
<evidence type="ECO:0000256" key="2">
    <source>
        <dbReference type="SAM" id="Coils"/>
    </source>
</evidence>
<dbReference type="CDD" id="cd23128">
    <property type="entry name" value="RING-HC_MIP1-like"/>
    <property type="match status" value="1"/>
</dbReference>
<feature type="region of interest" description="Disordered" evidence="3">
    <location>
        <begin position="550"/>
        <end position="575"/>
    </location>
</feature>
<feature type="compositionally biased region" description="Low complexity" evidence="3">
    <location>
        <begin position="334"/>
        <end position="348"/>
    </location>
</feature>
<dbReference type="PANTHER" id="PTHR46405:SF1">
    <property type="entry name" value="E3 UBIQUITIN-PROTEIN LIGASE RF4-RELATED"/>
    <property type="match status" value="1"/>
</dbReference>
<feature type="compositionally biased region" description="Low complexity" evidence="3">
    <location>
        <begin position="392"/>
        <end position="428"/>
    </location>
</feature>
<dbReference type="PANTHER" id="PTHR46405">
    <property type="entry name" value="OS05G0141500 PROTEIN"/>
    <property type="match status" value="1"/>
</dbReference>
<evidence type="ECO:0000313" key="6">
    <source>
        <dbReference type="Proteomes" id="UP001231189"/>
    </source>
</evidence>
<dbReference type="PROSITE" id="PS50089">
    <property type="entry name" value="ZF_RING_2"/>
    <property type="match status" value="1"/>
</dbReference>
<dbReference type="AlphaFoldDB" id="A0AAD8W024"/>
<feature type="compositionally biased region" description="Low complexity" evidence="3">
    <location>
        <begin position="510"/>
        <end position="526"/>
    </location>
</feature>
<dbReference type="GO" id="GO:0008270">
    <property type="term" value="F:zinc ion binding"/>
    <property type="evidence" value="ECO:0007669"/>
    <property type="project" value="UniProtKB-KW"/>
</dbReference>
<feature type="coiled-coil region" evidence="2">
    <location>
        <begin position="729"/>
        <end position="834"/>
    </location>
</feature>
<keyword evidence="6" id="KW-1185">Reference proteome</keyword>
<evidence type="ECO:0000256" key="1">
    <source>
        <dbReference type="PROSITE-ProRule" id="PRU00175"/>
    </source>
</evidence>